<dbReference type="SUPFAM" id="SSF46785">
    <property type="entry name" value="Winged helix' DNA-binding domain"/>
    <property type="match status" value="1"/>
</dbReference>
<reference evidence="5 6" key="1">
    <citation type="submission" date="2024-01" db="EMBL/GenBank/DDBJ databases">
        <title>The genomes of 5 underutilized Papilionoideae crops provide insights into root nodulation and disease resistance.</title>
        <authorList>
            <person name="Yuan L."/>
        </authorList>
    </citation>
    <scope>NUCLEOTIDE SEQUENCE [LARGE SCALE GENOMIC DNA]</scope>
    <source>
        <strain evidence="5">LY-2023</strain>
        <tissue evidence="5">Leaf</tissue>
    </source>
</reference>
<evidence type="ECO:0000313" key="5">
    <source>
        <dbReference type="EMBL" id="KAK7300837.1"/>
    </source>
</evidence>
<dbReference type="InterPro" id="IPR016461">
    <property type="entry name" value="COMT-like"/>
</dbReference>
<organism evidence="5 6">
    <name type="scientific">Clitoria ternatea</name>
    <name type="common">Butterfly pea</name>
    <dbReference type="NCBI Taxonomy" id="43366"/>
    <lineage>
        <taxon>Eukaryota</taxon>
        <taxon>Viridiplantae</taxon>
        <taxon>Streptophyta</taxon>
        <taxon>Embryophyta</taxon>
        <taxon>Tracheophyta</taxon>
        <taxon>Spermatophyta</taxon>
        <taxon>Magnoliopsida</taxon>
        <taxon>eudicotyledons</taxon>
        <taxon>Gunneridae</taxon>
        <taxon>Pentapetalae</taxon>
        <taxon>rosids</taxon>
        <taxon>fabids</taxon>
        <taxon>Fabales</taxon>
        <taxon>Fabaceae</taxon>
        <taxon>Papilionoideae</taxon>
        <taxon>50 kb inversion clade</taxon>
        <taxon>NPAAA clade</taxon>
        <taxon>indigoferoid/millettioid clade</taxon>
        <taxon>Phaseoleae</taxon>
        <taxon>Clitoria</taxon>
    </lineage>
</organism>
<dbReference type="InterPro" id="IPR001077">
    <property type="entry name" value="COMT_C"/>
</dbReference>
<dbReference type="InterPro" id="IPR036390">
    <property type="entry name" value="WH_DNA-bd_sf"/>
</dbReference>
<evidence type="ECO:0000256" key="3">
    <source>
        <dbReference type="ARBA" id="ARBA00022691"/>
    </source>
</evidence>
<keyword evidence="2" id="KW-0808">Transferase</keyword>
<name>A0AAN9JKJ1_CLITE</name>
<evidence type="ECO:0000256" key="1">
    <source>
        <dbReference type="ARBA" id="ARBA00022603"/>
    </source>
</evidence>
<dbReference type="InterPro" id="IPR029063">
    <property type="entry name" value="SAM-dependent_MTases_sf"/>
</dbReference>
<feature type="domain" description="O-methyltransferase C-terminal" evidence="4">
    <location>
        <begin position="88"/>
        <end position="193"/>
    </location>
</feature>
<evidence type="ECO:0000313" key="6">
    <source>
        <dbReference type="Proteomes" id="UP001359559"/>
    </source>
</evidence>
<proteinExistence type="predicted"/>
<dbReference type="InterPro" id="IPR036388">
    <property type="entry name" value="WH-like_DNA-bd_sf"/>
</dbReference>
<dbReference type="SUPFAM" id="SSF53335">
    <property type="entry name" value="S-adenosyl-L-methionine-dependent methyltransferases"/>
    <property type="match status" value="1"/>
</dbReference>
<keyword evidence="3" id="KW-0949">S-adenosyl-L-methionine</keyword>
<gene>
    <name evidence="5" type="ORF">RJT34_11688</name>
</gene>
<keyword evidence="6" id="KW-1185">Reference proteome</keyword>
<dbReference type="Gene3D" id="3.40.50.150">
    <property type="entry name" value="Vaccinia Virus protein VP39"/>
    <property type="match status" value="1"/>
</dbReference>
<protein>
    <recommendedName>
        <fullName evidence="4">O-methyltransferase C-terminal domain-containing protein</fullName>
    </recommendedName>
</protein>
<keyword evidence="1" id="KW-0489">Methyltransferase</keyword>
<dbReference type="PROSITE" id="PS51683">
    <property type="entry name" value="SAM_OMT_II"/>
    <property type="match status" value="1"/>
</dbReference>
<evidence type="ECO:0000259" key="4">
    <source>
        <dbReference type="Pfam" id="PF00891"/>
    </source>
</evidence>
<evidence type="ECO:0000256" key="2">
    <source>
        <dbReference type="ARBA" id="ARBA00022679"/>
    </source>
</evidence>
<dbReference type="EMBL" id="JAYKXN010000003">
    <property type="protein sequence ID" value="KAK7300837.1"/>
    <property type="molecule type" value="Genomic_DNA"/>
</dbReference>
<dbReference type="Gene3D" id="1.10.10.10">
    <property type="entry name" value="Winged helix-like DNA-binding domain superfamily/Winged helix DNA-binding domain"/>
    <property type="match status" value="1"/>
</dbReference>
<sequence>MSRRSSANDLEECSPTYPLSADGWEEVELGIPDIIHNYGQPMPLSDLIASLPIHPSKTHCIFRLMRILISIWPSSLNIISSFYQTMESLWDYAGHHPEYNHVFNDGMASDSQLVASLVIEKSKKVFNGLESLVDVGGGTGTLAKAIAKSFPQLECIVLDLPHVVDGLHRTQNVKYVGRDMFKEIPAADAIMLKLYT</sequence>
<accession>A0AAN9JKJ1</accession>
<dbReference type="Proteomes" id="UP001359559">
    <property type="component" value="Unassembled WGS sequence"/>
</dbReference>
<dbReference type="PANTHER" id="PTHR11746">
    <property type="entry name" value="O-METHYLTRANSFERASE"/>
    <property type="match status" value="1"/>
</dbReference>
<comment type="caution">
    <text evidence="5">The sequence shown here is derived from an EMBL/GenBank/DDBJ whole genome shotgun (WGS) entry which is preliminary data.</text>
</comment>
<dbReference type="GO" id="GO:0008171">
    <property type="term" value="F:O-methyltransferase activity"/>
    <property type="evidence" value="ECO:0007669"/>
    <property type="project" value="InterPro"/>
</dbReference>
<dbReference type="Pfam" id="PF00891">
    <property type="entry name" value="Methyltransf_2"/>
    <property type="match status" value="1"/>
</dbReference>
<dbReference type="GO" id="GO:0032259">
    <property type="term" value="P:methylation"/>
    <property type="evidence" value="ECO:0007669"/>
    <property type="project" value="UniProtKB-KW"/>
</dbReference>
<dbReference type="AlphaFoldDB" id="A0AAN9JKJ1"/>